<name>A0A5K7ZI05_9BACT</name>
<reference evidence="2 3" key="1">
    <citation type="submission" date="2019-11" db="EMBL/GenBank/DDBJ databases">
        <title>Comparative genomics of hydrocarbon-degrading Desulfosarcina strains.</title>
        <authorList>
            <person name="Watanabe M."/>
            <person name="Kojima H."/>
            <person name="Fukui M."/>
        </authorList>
    </citation>
    <scope>NUCLEOTIDE SEQUENCE [LARGE SCALE GENOMIC DNA]</scope>
    <source>
        <strain evidence="2 3">28bB2T</strain>
    </source>
</reference>
<evidence type="ECO:0000313" key="3">
    <source>
        <dbReference type="Proteomes" id="UP000425960"/>
    </source>
</evidence>
<organism evidence="2 3">
    <name type="scientific">Desulfosarcina ovata subsp. sediminis</name>
    <dbReference type="NCBI Taxonomy" id="885957"/>
    <lineage>
        <taxon>Bacteria</taxon>
        <taxon>Pseudomonadati</taxon>
        <taxon>Thermodesulfobacteriota</taxon>
        <taxon>Desulfobacteria</taxon>
        <taxon>Desulfobacterales</taxon>
        <taxon>Desulfosarcinaceae</taxon>
        <taxon>Desulfosarcina</taxon>
    </lineage>
</organism>
<sequence>MKLLFLILIVYLAYRAGKSWLKRNLQVPGQGNAAGGAIDDVMVQDPVCGIHFPRREGVELRYDGQVYLFCSAECRDKFLADRGKKT</sequence>
<dbReference type="RefSeq" id="WP_155310233.1">
    <property type="nucleotide sequence ID" value="NZ_AP021876.1"/>
</dbReference>
<gene>
    <name evidence="2" type="ORF">DSCO28_23080</name>
</gene>
<proteinExistence type="predicted"/>
<dbReference type="KEGG" id="dov:DSCO28_23080"/>
<dbReference type="InterPro" id="IPR011017">
    <property type="entry name" value="TRASH_dom"/>
</dbReference>
<dbReference type="Proteomes" id="UP000425960">
    <property type="component" value="Chromosome"/>
</dbReference>
<evidence type="ECO:0000313" key="2">
    <source>
        <dbReference type="EMBL" id="BBO81742.1"/>
    </source>
</evidence>
<dbReference type="InterPro" id="IPR007029">
    <property type="entry name" value="YHS_dom"/>
</dbReference>
<dbReference type="SMART" id="SM00746">
    <property type="entry name" value="TRASH"/>
    <property type="match status" value="1"/>
</dbReference>
<accession>A0A5K7ZI05</accession>
<feature type="domain" description="TRASH" evidence="1">
    <location>
        <begin position="45"/>
        <end position="82"/>
    </location>
</feature>
<protein>
    <recommendedName>
        <fullName evidence="1">TRASH domain-containing protein</fullName>
    </recommendedName>
</protein>
<dbReference type="EMBL" id="AP021876">
    <property type="protein sequence ID" value="BBO81742.1"/>
    <property type="molecule type" value="Genomic_DNA"/>
</dbReference>
<evidence type="ECO:0000259" key="1">
    <source>
        <dbReference type="SMART" id="SM00746"/>
    </source>
</evidence>
<dbReference type="Pfam" id="PF04945">
    <property type="entry name" value="YHS"/>
    <property type="match status" value="1"/>
</dbReference>
<dbReference type="AlphaFoldDB" id="A0A5K7ZI05"/>